<reference evidence="1 2" key="1">
    <citation type="submission" date="2019-06" db="EMBL/GenBank/DDBJ databases">
        <title>Whole genome shotgun sequence of Corynebacterium variabile NBRC 15286.</title>
        <authorList>
            <person name="Hosoyama A."/>
            <person name="Uohara A."/>
            <person name="Ohji S."/>
            <person name="Ichikawa N."/>
        </authorList>
    </citation>
    <scope>NUCLEOTIDE SEQUENCE [LARGE SCALE GENOMIC DNA]</scope>
    <source>
        <strain evidence="1 2">NBRC 15286</strain>
    </source>
</reference>
<protein>
    <submittedName>
        <fullName evidence="1">Uncharacterized protein</fullName>
    </submittedName>
</protein>
<gene>
    <name evidence="1" type="ORF">CVA01_29180</name>
</gene>
<organism evidence="1 2">
    <name type="scientific">Corynebacterium variabile</name>
    <dbReference type="NCBI Taxonomy" id="1727"/>
    <lineage>
        <taxon>Bacteria</taxon>
        <taxon>Bacillati</taxon>
        <taxon>Actinomycetota</taxon>
        <taxon>Actinomycetes</taxon>
        <taxon>Mycobacteriales</taxon>
        <taxon>Corynebacteriaceae</taxon>
        <taxon>Corynebacterium</taxon>
    </lineage>
</organism>
<dbReference type="EMBL" id="BJNT01000032">
    <property type="protein sequence ID" value="GEC87604.1"/>
    <property type="molecule type" value="Genomic_DNA"/>
</dbReference>
<evidence type="ECO:0000313" key="1">
    <source>
        <dbReference type="EMBL" id="GEC87604.1"/>
    </source>
</evidence>
<proteinExistence type="predicted"/>
<dbReference type="Proteomes" id="UP000319986">
    <property type="component" value="Unassembled WGS sequence"/>
</dbReference>
<name>A0A4Y4C852_9CORY</name>
<comment type="caution">
    <text evidence="1">The sequence shown here is derived from an EMBL/GenBank/DDBJ whole genome shotgun (WGS) entry which is preliminary data.</text>
</comment>
<accession>A0A4Y4C852</accession>
<dbReference type="AlphaFoldDB" id="A0A4Y4C852"/>
<evidence type="ECO:0000313" key="2">
    <source>
        <dbReference type="Proteomes" id="UP000319986"/>
    </source>
</evidence>
<sequence length="117" mass="13201">MPSFIRAVGTSAYLPLTLGEHTKAARDALRNHRPLPTDLDRGGRHSLQLRCRTQVIQKDVEHTGDTARPSKREIHVRQQIAGNKAPDAPTIRLVSRRHIRSVHSACDLEINTSYHQK</sequence>